<comment type="caution">
    <text evidence="5">The sequence shown here is derived from an EMBL/GenBank/DDBJ whole genome shotgun (WGS) entry which is preliminary data.</text>
</comment>
<dbReference type="EMBL" id="AORV01000033">
    <property type="protein sequence ID" value="EMS71833.1"/>
    <property type="molecule type" value="Genomic_DNA"/>
</dbReference>
<reference evidence="5 6" key="1">
    <citation type="journal article" date="2013" name="Genome Announc.">
        <title>Draft Genome Sequence of the Cellulolytic, Mesophilic, Anaerobic Bacterium Clostridium termitidis Strain CT1112 (DSM 5398).</title>
        <authorList>
            <person name="Lal S."/>
            <person name="Ramachandran U."/>
            <person name="Zhang X."/>
            <person name="Munir R."/>
            <person name="Sparling R."/>
            <person name="Levin D.B."/>
        </authorList>
    </citation>
    <scope>NUCLEOTIDE SEQUENCE [LARGE SCALE GENOMIC DNA]</scope>
    <source>
        <strain evidence="5 6">CT1112</strain>
    </source>
</reference>
<evidence type="ECO:0000313" key="6">
    <source>
        <dbReference type="Proteomes" id="UP000014155"/>
    </source>
</evidence>
<proteinExistence type="inferred from homology"/>
<dbReference type="Gene3D" id="3.40.640.10">
    <property type="entry name" value="Type I PLP-dependent aspartate aminotransferase-like (Major domain)"/>
    <property type="match status" value="1"/>
</dbReference>
<dbReference type="PANTHER" id="PTHR48097">
    <property type="entry name" value="L-THREONINE ALDOLASE-RELATED"/>
    <property type="match status" value="1"/>
</dbReference>
<dbReference type="Proteomes" id="UP000014155">
    <property type="component" value="Unassembled WGS sequence"/>
</dbReference>
<comment type="cofactor">
    <cofactor evidence="1">
        <name>pyridoxal 5'-phosphate</name>
        <dbReference type="ChEBI" id="CHEBI:597326"/>
    </cofactor>
</comment>
<dbReference type="Pfam" id="PF01212">
    <property type="entry name" value="Beta_elim_lyase"/>
    <property type="match status" value="1"/>
</dbReference>
<dbReference type="AlphaFoldDB" id="S0FTM0"/>
<evidence type="ECO:0000313" key="5">
    <source>
        <dbReference type="EMBL" id="EMS71833.1"/>
    </source>
</evidence>
<dbReference type="GO" id="GO:0006520">
    <property type="term" value="P:amino acid metabolic process"/>
    <property type="evidence" value="ECO:0007669"/>
    <property type="project" value="InterPro"/>
</dbReference>
<dbReference type="SUPFAM" id="SSF53383">
    <property type="entry name" value="PLP-dependent transferases"/>
    <property type="match status" value="1"/>
</dbReference>
<sequence length="348" mass="38504">MLRFNCDYSEGAHPKVLEKLVETNMEQTAGYGADPYCARAAQLIKSKCGRDDIDVHFLVGGTQTNLTVITAALRPHQGVVSAHTGHINTHETGAIEANGHKVLALPAVDGKLTAQAVQDCYEAHVNDETREHIVQPKLVYISNPTEIGTIYSRAELTDISEVCRKNDLFLYVDGARLGYALCAEDNDLDLPALARLCDAFYIGGTKIGALFGEAVVLCSDKIKRDFRYIIKQKGGMLAKGRLLGVQFAALFEKDLYFEMASHANKMALLIKAAFKRNGYGFLVESTTNQQFPIIPDEILAKLNEKFEYSFWEKVSADTSAVRFCTSWATEPDAVRQLIEEIDKYPPVA</sequence>
<protein>
    <submittedName>
        <fullName evidence="5">Threonine aldolase</fullName>
        <ecNumber evidence="5">4.1.2.5</ecNumber>
    </submittedName>
</protein>
<gene>
    <name evidence="5" type="ORF">CTER_2272</name>
</gene>
<dbReference type="InterPro" id="IPR015424">
    <property type="entry name" value="PyrdxlP-dep_Trfase"/>
</dbReference>
<name>S0FTM0_RUMCE</name>
<evidence type="ECO:0000259" key="4">
    <source>
        <dbReference type="Pfam" id="PF01212"/>
    </source>
</evidence>
<dbReference type="Gene3D" id="3.90.1150.10">
    <property type="entry name" value="Aspartate Aminotransferase, domain 1"/>
    <property type="match status" value="1"/>
</dbReference>
<keyword evidence="3" id="KW-0663">Pyridoxal phosphate</keyword>
<keyword evidence="5" id="KW-0456">Lyase</keyword>
<dbReference type="InterPro" id="IPR015421">
    <property type="entry name" value="PyrdxlP-dep_Trfase_major"/>
</dbReference>
<keyword evidence="6" id="KW-1185">Reference proteome</keyword>
<accession>S0FTM0</accession>
<dbReference type="PANTHER" id="PTHR48097:SF5">
    <property type="entry name" value="LOW SPECIFICITY L-THREONINE ALDOLASE"/>
    <property type="match status" value="1"/>
</dbReference>
<evidence type="ECO:0000256" key="1">
    <source>
        <dbReference type="ARBA" id="ARBA00001933"/>
    </source>
</evidence>
<dbReference type="PATRIC" id="fig|1195236.3.peg.2575"/>
<dbReference type="STRING" id="1195236.CTER_2272"/>
<dbReference type="RefSeq" id="WP_004625814.1">
    <property type="nucleotide sequence ID" value="NZ_AORV01000033.1"/>
</dbReference>
<dbReference type="GO" id="GO:0004793">
    <property type="term" value="F:threonine aldolase activity"/>
    <property type="evidence" value="ECO:0007669"/>
    <property type="project" value="UniProtKB-EC"/>
</dbReference>
<evidence type="ECO:0000256" key="2">
    <source>
        <dbReference type="ARBA" id="ARBA00006966"/>
    </source>
</evidence>
<organism evidence="5 6">
    <name type="scientific">Ruminiclostridium cellobioparum subsp. termitidis CT1112</name>
    <dbReference type="NCBI Taxonomy" id="1195236"/>
    <lineage>
        <taxon>Bacteria</taxon>
        <taxon>Bacillati</taxon>
        <taxon>Bacillota</taxon>
        <taxon>Clostridia</taxon>
        <taxon>Eubacteriales</taxon>
        <taxon>Oscillospiraceae</taxon>
        <taxon>Ruminiclostridium</taxon>
    </lineage>
</organism>
<feature type="domain" description="Aromatic amino acid beta-eliminating lyase/threonine aldolase" evidence="4">
    <location>
        <begin position="15"/>
        <end position="291"/>
    </location>
</feature>
<evidence type="ECO:0000256" key="3">
    <source>
        <dbReference type="ARBA" id="ARBA00022898"/>
    </source>
</evidence>
<dbReference type="eggNOG" id="COG2008">
    <property type="taxonomic scope" value="Bacteria"/>
</dbReference>
<dbReference type="InterPro" id="IPR015422">
    <property type="entry name" value="PyrdxlP-dep_Trfase_small"/>
</dbReference>
<dbReference type="InterPro" id="IPR001597">
    <property type="entry name" value="ArAA_b-elim_lyase/Thr_aldolase"/>
</dbReference>
<dbReference type="EC" id="4.1.2.5" evidence="5"/>
<comment type="similarity">
    <text evidence="2">Belongs to the threonine aldolase family.</text>
</comment>